<dbReference type="AlphaFoldDB" id="A0A1J4PXZ9"/>
<dbReference type="InterPro" id="IPR038762">
    <property type="entry name" value="ABM_predict"/>
</dbReference>
<dbReference type="OrthoDB" id="1494254at2"/>
<dbReference type="EMBL" id="LBDA02000051">
    <property type="protein sequence ID" value="OIK25578.1"/>
    <property type="molecule type" value="Genomic_DNA"/>
</dbReference>
<name>A0A1J4PXZ9_9ACTN</name>
<feature type="transmembrane region" description="Helical" evidence="1">
    <location>
        <begin position="284"/>
        <end position="307"/>
    </location>
</feature>
<gene>
    <name evidence="2" type="ORF">VT52_021390</name>
</gene>
<evidence type="ECO:0000313" key="3">
    <source>
        <dbReference type="Proteomes" id="UP000034838"/>
    </source>
</evidence>
<comment type="caution">
    <text evidence="2">The sequence shown here is derived from an EMBL/GenBank/DDBJ whole genome shotgun (WGS) entry which is preliminary data.</text>
</comment>
<evidence type="ECO:0000256" key="1">
    <source>
        <dbReference type="SAM" id="Phobius"/>
    </source>
</evidence>
<dbReference type="SUPFAM" id="SSF54909">
    <property type="entry name" value="Dimeric alpha+beta barrel"/>
    <property type="match status" value="2"/>
</dbReference>
<feature type="transmembrane region" description="Helical" evidence="1">
    <location>
        <begin position="244"/>
        <end position="264"/>
    </location>
</feature>
<keyword evidence="1" id="KW-0812">Transmembrane</keyword>
<evidence type="ECO:0000313" key="2">
    <source>
        <dbReference type="EMBL" id="OIK25578.1"/>
    </source>
</evidence>
<feature type="transmembrane region" description="Helical" evidence="1">
    <location>
        <begin position="213"/>
        <end position="232"/>
    </location>
</feature>
<dbReference type="PANTHER" id="PTHR40057:SF1">
    <property type="entry name" value="SLR1162 PROTEIN"/>
    <property type="match status" value="1"/>
</dbReference>
<evidence type="ECO:0008006" key="4">
    <source>
        <dbReference type="Google" id="ProtNLM"/>
    </source>
</evidence>
<dbReference type="InterPro" id="IPR011008">
    <property type="entry name" value="Dimeric_a/b-barrel"/>
</dbReference>
<reference evidence="2" key="1">
    <citation type="submission" date="2016-10" db="EMBL/GenBank/DDBJ databases">
        <title>Genome sequence of Streptomyces malaysiense MUSC 136.</title>
        <authorList>
            <person name="Lee L.-H."/>
            <person name="Ser H.-L."/>
        </authorList>
    </citation>
    <scope>NUCLEOTIDE SEQUENCE [LARGE SCALE GENOMIC DNA]</scope>
    <source>
        <strain evidence="2">MUSC 136</strain>
    </source>
</reference>
<organism evidence="2 3">
    <name type="scientific">Streptomyces malaysiense</name>
    <dbReference type="NCBI Taxonomy" id="1428626"/>
    <lineage>
        <taxon>Bacteria</taxon>
        <taxon>Bacillati</taxon>
        <taxon>Actinomycetota</taxon>
        <taxon>Actinomycetes</taxon>
        <taxon>Kitasatosporales</taxon>
        <taxon>Streptomycetaceae</taxon>
        <taxon>Streptomyces</taxon>
    </lineage>
</organism>
<keyword evidence="1" id="KW-0472">Membrane</keyword>
<keyword evidence="1" id="KW-1133">Transmembrane helix</keyword>
<keyword evidence="3" id="KW-1185">Reference proteome</keyword>
<dbReference type="PANTHER" id="PTHR40057">
    <property type="entry name" value="SLR1162 PROTEIN"/>
    <property type="match status" value="1"/>
</dbReference>
<protein>
    <recommendedName>
        <fullName evidence="4">Antibiotic biosynthesis monooxygenase</fullName>
    </recommendedName>
</protein>
<dbReference type="Proteomes" id="UP000034838">
    <property type="component" value="Unassembled WGS sequence"/>
</dbReference>
<dbReference type="Gene3D" id="3.30.70.100">
    <property type="match status" value="1"/>
</dbReference>
<sequence>MLSVKVRPGLREEYEQWQSRVIDAASEFSGFEAAEVHPPASAEGSDWVVAFRFSHPEALMTWMGSETRKSLLEEGDPLLQDHRIQDVLIGGAPTRRENFTAVIGHDVRPGHEDGYRHWRNKVLKDAGDCPGYAGSEAFSPVRGVQERWVMLVRFDSRLHLEKWMESDAYAKQLDAGRQHFATHDVRKVPSSFSGWFRFDEETASGAPPNWKQAFAILLALYPVVMIMALFLVPVLNGIGALSPLYIQGFIQSALAVGALTWILMPVVNRGLTFWLIPGRSRTTTLQVAGTGIVVLGWIVFLVVFGLATR</sequence>
<proteinExistence type="predicted"/>
<accession>A0A1J4PXZ9</accession>